<comment type="caution">
    <text evidence="4">The sequence shown here is derived from an EMBL/GenBank/DDBJ whole genome shotgun (WGS) entry which is preliminary data.</text>
</comment>
<evidence type="ECO:0000256" key="1">
    <source>
        <dbReference type="ARBA" id="ARBA00005336"/>
    </source>
</evidence>
<gene>
    <name evidence="4" type="ORF">E5A74_03725</name>
</gene>
<comment type="similarity">
    <text evidence="1">Belongs to the glycosyl hydrolase 3 family.</text>
</comment>
<dbReference type="InterPro" id="IPR002772">
    <property type="entry name" value="Glyco_hydro_3_C"/>
</dbReference>
<dbReference type="RefSeq" id="WP_135983195.1">
    <property type="nucleotide sequence ID" value="NZ_JAASQM010000001.1"/>
</dbReference>
<dbReference type="AlphaFoldDB" id="A0A4S1WU49"/>
<dbReference type="Pfam" id="PF00933">
    <property type="entry name" value="Glyco_hydro_3"/>
    <property type="match status" value="1"/>
</dbReference>
<reference evidence="4 5" key="1">
    <citation type="submission" date="2019-04" db="EMBL/GenBank/DDBJ databases">
        <title>Sphingomonas psychrotolerans sp. nov., isolated from soil in the Tianshan Mountains, Xinjiang, China.</title>
        <authorList>
            <person name="Luo Y."/>
            <person name="Sheng H."/>
        </authorList>
    </citation>
    <scope>NUCLEOTIDE SEQUENCE [LARGE SCALE GENOMIC DNA]</scope>
    <source>
        <strain evidence="4 5">KIS18-15</strain>
    </source>
</reference>
<dbReference type="InterPro" id="IPR050288">
    <property type="entry name" value="Cellulose_deg_GH3"/>
</dbReference>
<dbReference type="Pfam" id="PF01915">
    <property type="entry name" value="Glyco_hydro_3_C"/>
    <property type="match status" value="1"/>
</dbReference>
<dbReference type="InterPro" id="IPR017853">
    <property type="entry name" value="GH"/>
</dbReference>
<accession>A0A4S1WU49</accession>
<dbReference type="SMART" id="SM01217">
    <property type="entry name" value="Fn3_like"/>
    <property type="match status" value="1"/>
</dbReference>
<dbReference type="Pfam" id="PF14310">
    <property type="entry name" value="Fn3-like"/>
    <property type="match status" value="1"/>
</dbReference>
<protein>
    <submittedName>
        <fullName evidence="4">Beta-glucosidase</fullName>
    </submittedName>
</protein>
<dbReference type="EMBL" id="SRXU01000001">
    <property type="protein sequence ID" value="TGX46275.1"/>
    <property type="molecule type" value="Genomic_DNA"/>
</dbReference>
<name>A0A4S1WU49_9SPHN</name>
<keyword evidence="2" id="KW-0378">Hydrolase</keyword>
<dbReference type="Gene3D" id="3.20.20.300">
    <property type="entry name" value="Glycoside hydrolase, family 3, N-terminal domain"/>
    <property type="match status" value="1"/>
</dbReference>
<dbReference type="InterPro" id="IPR001764">
    <property type="entry name" value="Glyco_hydro_3_N"/>
</dbReference>
<dbReference type="Gene3D" id="3.40.50.1700">
    <property type="entry name" value="Glycoside hydrolase family 3 C-terminal domain"/>
    <property type="match status" value="1"/>
</dbReference>
<dbReference type="GO" id="GO:0004553">
    <property type="term" value="F:hydrolase activity, hydrolyzing O-glycosyl compounds"/>
    <property type="evidence" value="ECO:0007669"/>
    <property type="project" value="InterPro"/>
</dbReference>
<dbReference type="SUPFAM" id="SSF51445">
    <property type="entry name" value="(Trans)glycosidases"/>
    <property type="match status" value="1"/>
</dbReference>
<dbReference type="PANTHER" id="PTHR42715:SF10">
    <property type="entry name" value="BETA-GLUCOSIDASE"/>
    <property type="match status" value="1"/>
</dbReference>
<dbReference type="OrthoDB" id="9781691at2"/>
<dbReference type="Gene3D" id="2.60.40.10">
    <property type="entry name" value="Immunoglobulins"/>
    <property type="match status" value="1"/>
</dbReference>
<dbReference type="SUPFAM" id="SSF52279">
    <property type="entry name" value="Beta-D-glucan exohydrolase, C-terminal domain"/>
    <property type="match status" value="1"/>
</dbReference>
<dbReference type="InterPro" id="IPR036962">
    <property type="entry name" value="Glyco_hydro_3_N_sf"/>
</dbReference>
<evidence type="ECO:0000256" key="2">
    <source>
        <dbReference type="ARBA" id="ARBA00022801"/>
    </source>
</evidence>
<evidence type="ECO:0000313" key="5">
    <source>
        <dbReference type="Proteomes" id="UP000309848"/>
    </source>
</evidence>
<sequence>MAAALAIAAAAPVCAQDKAAGKQVNQQEGASPEARATAIVDAMTLEQQIGLLRSKSGASLLDLGVPLPSFIPEPMRAPKPKGAIGTAGFVPAIPEAGLPALHLADASLGVADIGYLRPGDQATALPSSLSLASTFDPGMAREAGRLVGAEAFAKGINVQLAGGVNLAREPRNGRNFEYFGEDPLLAGRLVGEQIAGIQDRHVASTIKHFALNAQESGRFVHDARIGEAGLRESDLLAFEIGIKRGKPASVMCAYNKVNGAYACESPYLIAQVLKGDWRFPGWVMSDWGAVHSLEGSIAAGLDQQSPQDKDYFADLAAAVERGAIPRERVRDAALRIVRGMAAVGALDHVARPGGAIDREAHAARAQTMAEAGMVLLKNDGLLPLAATAKRIAVIGRHADKGVLAGGGSSQVIPYGGVYRDAPGANPLSALLAPSYGLSSPLAALQAALPGTEFLFDDGSDAARAAQVAKSADLALVFAVKPEVEGVDHADLSLPYGQDAMIAAVAAANPRTGVVLETGNPIAMPWLDRVGAVLEAWFPGQRGGEAIAAILTGKSAPQGRLPISFPAAVAQLPRPVLTGFDPAKQRPLGIGVTYAPFAIDYGEGSDIGYRWLDRNGATPLFAFGHGLTYTSFDYSRLKPRGGADLTVRLRITNTGKRRGTEVAQLYVAPPGRTHRLAGWARVELAPGESREVAISADPWLLLSWDDTARRWARPAGDYRFFVGKSAGDPVLKGVTRLSAASQSKER</sequence>
<dbReference type="Proteomes" id="UP000309848">
    <property type="component" value="Unassembled WGS sequence"/>
</dbReference>
<evidence type="ECO:0000259" key="3">
    <source>
        <dbReference type="SMART" id="SM01217"/>
    </source>
</evidence>
<feature type="domain" description="Fibronectin type III-like" evidence="3">
    <location>
        <begin position="660"/>
        <end position="725"/>
    </location>
</feature>
<dbReference type="InterPro" id="IPR013783">
    <property type="entry name" value="Ig-like_fold"/>
</dbReference>
<dbReference type="GO" id="GO:0005975">
    <property type="term" value="P:carbohydrate metabolic process"/>
    <property type="evidence" value="ECO:0007669"/>
    <property type="project" value="InterPro"/>
</dbReference>
<dbReference type="PRINTS" id="PR00133">
    <property type="entry name" value="GLHYDRLASE3"/>
</dbReference>
<dbReference type="InterPro" id="IPR026891">
    <property type="entry name" value="Fn3-like"/>
</dbReference>
<dbReference type="InterPro" id="IPR036881">
    <property type="entry name" value="Glyco_hydro_3_C_sf"/>
</dbReference>
<evidence type="ECO:0000313" key="4">
    <source>
        <dbReference type="EMBL" id="TGX46275.1"/>
    </source>
</evidence>
<organism evidence="4 5">
    <name type="scientific">Sphingomonas naasensis</name>
    <dbReference type="NCBI Taxonomy" id="1344951"/>
    <lineage>
        <taxon>Bacteria</taxon>
        <taxon>Pseudomonadati</taxon>
        <taxon>Pseudomonadota</taxon>
        <taxon>Alphaproteobacteria</taxon>
        <taxon>Sphingomonadales</taxon>
        <taxon>Sphingomonadaceae</taxon>
        <taxon>Sphingomonas</taxon>
    </lineage>
</organism>
<proteinExistence type="inferred from homology"/>
<keyword evidence="5" id="KW-1185">Reference proteome</keyword>
<dbReference type="PANTHER" id="PTHR42715">
    <property type="entry name" value="BETA-GLUCOSIDASE"/>
    <property type="match status" value="1"/>
</dbReference>